<gene>
    <name evidence="1" type="ORF">BJN41_04545</name>
</gene>
<protein>
    <submittedName>
        <fullName evidence="1">Uncharacterized protein</fullName>
    </submittedName>
</protein>
<dbReference type="RefSeq" id="WP_070154039.1">
    <property type="nucleotide sequence ID" value="NZ_MKQS01000009.1"/>
</dbReference>
<name>A0A1E8E2M2_9GAMM</name>
<proteinExistence type="predicted"/>
<dbReference type="AlphaFoldDB" id="A0A1E8E2M2"/>
<evidence type="ECO:0000313" key="1">
    <source>
        <dbReference type="EMBL" id="OFE43638.1"/>
    </source>
</evidence>
<comment type="caution">
    <text evidence="1">The sequence shown here is derived from an EMBL/GenBank/DDBJ whole genome shotgun (WGS) entry which is preliminary data.</text>
</comment>
<dbReference type="Proteomes" id="UP000186931">
    <property type="component" value="Unassembled WGS sequence"/>
</dbReference>
<organism evidence="1 2">
    <name type="scientific">Acinetobacter towneri</name>
    <dbReference type="NCBI Taxonomy" id="202956"/>
    <lineage>
        <taxon>Bacteria</taxon>
        <taxon>Pseudomonadati</taxon>
        <taxon>Pseudomonadota</taxon>
        <taxon>Gammaproteobacteria</taxon>
        <taxon>Moraxellales</taxon>
        <taxon>Moraxellaceae</taxon>
        <taxon>Acinetobacter</taxon>
    </lineage>
</organism>
<dbReference type="STRING" id="202956.BJN41_04545"/>
<sequence length="380" mass="44311">MEINEIYTKITDKINKDILLKWAGKKELKQEDSEEINSFIQEYSKELFSKEFNELAEIILSVIYEPKDSESLKNIKIKIFDNISEKHPLLFQGMADSGEKPLIFANNILLLAINEMLKNEINEENHPTKILGLCASIDLLKNYNPKINPDNPFSDDFIYILYDYKNIIVSRDWENNTIPGHTVETVKSFSKLTFETEQNIPNEEDYVRKLYNNSTSVHNLTSSIRKNLIELQQSVKNSYEQIKREQDLLWWLNVNHTNNYPEHDFYSYKELLNPYVSSVFLANDLCEIESLELPLPKKVKALLLEALYKSFPEVLKDDIETVEISVIHNEDYNICPNINNLRNILKSLEKFSDFNIKVKPASFILQILSLVEILKLGYEG</sequence>
<reference evidence="1 2" key="1">
    <citation type="submission" date="2016-10" db="EMBL/GenBank/DDBJ databases">
        <title>Genome of airborne Acinetobacter sp. 5-2Ac02 in the hospital environment: Species near to Acinetobacter towneri.</title>
        <authorList>
            <person name="Barbosa B."/>
            <person name="Fernandez-Garcia L."/>
            <person name="Gato E."/>
            <person name="Leao R."/>
            <person name="Albano R."/>
            <person name="Fernandez B."/>
            <person name="Fernandez-Cuenca F."/>
            <person name="Marques E."/>
            <person name="Tomas M."/>
        </authorList>
    </citation>
    <scope>NUCLEOTIDE SEQUENCE [LARGE SCALE GENOMIC DNA]</scope>
    <source>
        <strain evidence="1 2">5-2Ac02</strain>
    </source>
</reference>
<evidence type="ECO:0000313" key="2">
    <source>
        <dbReference type="Proteomes" id="UP000186931"/>
    </source>
</evidence>
<accession>A0A1E8E2M2</accession>
<dbReference type="EMBL" id="MKQS01000009">
    <property type="protein sequence ID" value="OFE43638.1"/>
    <property type="molecule type" value="Genomic_DNA"/>
</dbReference>